<dbReference type="EMBL" id="BRYA01000661">
    <property type="protein sequence ID" value="GMI28302.1"/>
    <property type="molecule type" value="Genomic_DNA"/>
</dbReference>
<feature type="domain" description="Major facilitator superfamily (MFS) profile" evidence="7">
    <location>
        <begin position="9"/>
        <end position="445"/>
    </location>
</feature>
<dbReference type="Pfam" id="PF00083">
    <property type="entry name" value="Sugar_tr"/>
    <property type="match status" value="1"/>
</dbReference>
<evidence type="ECO:0000259" key="7">
    <source>
        <dbReference type="PROSITE" id="PS50850"/>
    </source>
</evidence>
<dbReference type="OrthoDB" id="4139357at2759"/>
<feature type="transmembrane region" description="Helical" evidence="6">
    <location>
        <begin position="163"/>
        <end position="182"/>
    </location>
</feature>
<evidence type="ECO:0000256" key="2">
    <source>
        <dbReference type="ARBA" id="ARBA00022692"/>
    </source>
</evidence>
<comment type="subcellular location">
    <subcellularLocation>
        <location evidence="1">Membrane</location>
        <topology evidence="1">Multi-pass membrane protein</topology>
    </subcellularLocation>
</comment>
<dbReference type="InterPro" id="IPR005828">
    <property type="entry name" value="MFS_sugar_transport-like"/>
</dbReference>
<dbReference type="PROSITE" id="PS50850">
    <property type="entry name" value="MFS"/>
    <property type="match status" value="1"/>
</dbReference>
<evidence type="ECO:0000313" key="8">
    <source>
        <dbReference type="EMBL" id="GMI28302.1"/>
    </source>
</evidence>
<sequence>MKSNGKYAKRLSIICGILLAGDSIEVLLLSLLGPLLQASSWAVSLEMISALQATIFIGELLGTMTLGPLSDLYGRRPVTNAASSMIFVAGLGTAFATNFWSLLALRVIVGVGIGGLSVSFDLLSEMTHPSARGKQMLGQQYYWTAGGLLTSFFYVIVKGWWRGLVFLSCLPAMTAGVLFAIYGTESLEWLESQGRTEDRLREEAWIANFEGVEWEEDAVKEKVVVQERGRNEGEGDRTNLINNNGGEHRGGGKPPHKILCSRKFRGQLVCMMTTWFGFGFLYYGLVFLTTRLFSDGGGEVDSKGGIDISSIAINSLSELIGTSLVYFTVDKTGRRKSQLVAYSFTSVFLLFLPYAGTGASLTVLTCLTRIAIMSASSVTWLHTPEILTTEARGTGHSACNAMARVGAGVCPFMVNSGSVQAIGWGMAVVGGIVVFAVYLLPEKLEGSEEMGSKRRREEEGMELKSLSL</sequence>
<dbReference type="Proteomes" id="UP001165065">
    <property type="component" value="Unassembled WGS sequence"/>
</dbReference>
<feature type="transmembrane region" description="Helical" evidence="6">
    <location>
        <begin position="12"/>
        <end position="35"/>
    </location>
</feature>
<evidence type="ECO:0000256" key="6">
    <source>
        <dbReference type="SAM" id="Phobius"/>
    </source>
</evidence>
<keyword evidence="2 6" id="KW-0812">Transmembrane</keyword>
<name>A0A9W7G0Q8_9STRA</name>
<feature type="region of interest" description="Disordered" evidence="5">
    <location>
        <begin position="448"/>
        <end position="468"/>
    </location>
</feature>
<dbReference type="InterPro" id="IPR005829">
    <property type="entry name" value="Sugar_transporter_CS"/>
</dbReference>
<evidence type="ECO:0000313" key="9">
    <source>
        <dbReference type="Proteomes" id="UP001165065"/>
    </source>
</evidence>
<evidence type="ECO:0000256" key="1">
    <source>
        <dbReference type="ARBA" id="ARBA00004141"/>
    </source>
</evidence>
<dbReference type="SUPFAM" id="SSF103473">
    <property type="entry name" value="MFS general substrate transporter"/>
    <property type="match status" value="1"/>
</dbReference>
<dbReference type="PROSITE" id="PS00216">
    <property type="entry name" value="SUGAR_TRANSPORT_1"/>
    <property type="match status" value="1"/>
</dbReference>
<dbReference type="CDD" id="cd17316">
    <property type="entry name" value="MFS_SV2_like"/>
    <property type="match status" value="1"/>
</dbReference>
<gene>
    <name evidence="8" type="ORF">TrCOL_g13060</name>
</gene>
<dbReference type="AlphaFoldDB" id="A0A9W7G0Q8"/>
<dbReference type="InterPro" id="IPR020846">
    <property type="entry name" value="MFS_dom"/>
</dbReference>
<organism evidence="8 9">
    <name type="scientific">Triparma columacea</name>
    <dbReference type="NCBI Taxonomy" id="722753"/>
    <lineage>
        <taxon>Eukaryota</taxon>
        <taxon>Sar</taxon>
        <taxon>Stramenopiles</taxon>
        <taxon>Ochrophyta</taxon>
        <taxon>Bolidophyceae</taxon>
        <taxon>Parmales</taxon>
        <taxon>Triparmaceae</taxon>
        <taxon>Triparma</taxon>
    </lineage>
</organism>
<feature type="transmembrane region" description="Helical" evidence="6">
    <location>
        <begin position="78"/>
        <end position="97"/>
    </location>
</feature>
<dbReference type="GO" id="GO:0022857">
    <property type="term" value="F:transmembrane transporter activity"/>
    <property type="evidence" value="ECO:0007669"/>
    <property type="project" value="InterPro"/>
</dbReference>
<feature type="transmembrane region" description="Helical" evidence="6">
    <location>
        <begin position="421"/>
        <end position="440"/>
    </location>
</feature>
<feature type="compositionally biased region" description="Basic and acidic residues" evidence="5">
    <location>
        <begin position="448"/>
        <end position="462"/>
    </location>
</feature>
<keyword evidence="9" id="KW-1185">Reference proteome</keyword>
<feature type="transmembrane region" description="Helical" evidence="6">
    <location>
        <begin position="141"/>
        <end position="157"/>
    </location>
</feature>
<dbReference type="Gene3D" id="1.20.1250.20">
    <property type="entry name" value="MFS general substrate transporter like domains"/>
    <property type="match status" value="1"/>
</dbReference>
<feature type="transmembrane region" description="Helical" evidence="6">
    <location>
        <begin position="47"/>
        <end position="66"/>
    </location>
</feature>
<protein>
    <recommendedName>
        <fullName evidence="7">Major facilitator superfamily (MFS) profile domain-containing protein</fullName>
    </recommendedName>
</protein>
<feature type="transmembrane region" description="Helical" evidence="6">
    <location>
        <begin position="308"/>
        <end position="327"/>
    </location>
</feature>
<evidence type="ECO:0000256" key="4">
    <source>
        <dbReference type="ARBA" id="ARBA00023136"/>
    </source>
</evidence>
<feature type="transmembrane region" description="Helical" evidence="6">
    <location>
        <begin position="103"/>
        <end position="120"/>
    </location>
</feature>
<accession>A0A9W7G0Q8</accession>
<dbReference type="GO" id="GO:0016020">
    <property type="term" value="C:membrane"/>
    <property type="evidence" value="ECO:0007669"/>
    <property type="project" value="UniProtKB-SubCell"/>
</dbReference>
<feature type="region of interest" description="Disordered" evidence="5">
    <location>
        <begin position="232"/>
        <end position="253"/>
    </location>
</feature>
<dbReference type="PANTHER" id="PTHR24064">
    <property type="entry name" value="SOLUTE CARRIER FAMILY 22 MEMBER"/>
    <property type="match status" value="1"/>
</dbReference>
<reference evidence="9" key="1">
    <citation type="journal article" date="2023" name="Commun. Biol.">
        <title>Genome analysis of Parmales, the sister group of diatoms, reveals the evolutionary specialization of diatoms from phago-mixotrophs to photoautotrophs.</title>
        <authorList>
            <person name="Ban H."/>
            <person name="Sato S."/>
            <person name="Yoshikawa S."/>
            <person name="Yamada K."/>
            <person name="Nakamura Y."/>
            <person name="Ichinomiya M."/>
            <person name="Sato N."/>
            <person name="Blanc-Mathieu R."/>
            <person name="Endo H."/>
            <person name="Kuwata A."/>
            <person name="Ogata H."/>
        </authorList>
    </citation>
    <scope>NUCLEOTIDE SEQUENCE [LARGE SCALE GENOMIC DNA]</scope>
</reference>
<feature type="transmembrane region" description="Helical" evidence="6">
    <location>
        <begin position="339"/>
        <end position="372"/>
    </location>
</feature>
<comment type="caution">
    <text evidence="8">The sequence shown here is derived from an EMBL/GenBank/DDBJ whole genome shotgun (WGS) entry which is preliminary data.</text>
</comment>
<evidence type="ECO:0000256" key="3">
    <source>
        <dbReference type="ARBA" id="ARBA00022989"/>
    </source>
</evidence>
<dbReference type="InterPro" id="IPR036259">
    <property type="entry name" value="MFS_trans_sf"/>
</dbReference>
<feature type="transmembrane region" description="Helical" evidence="6">
    <location>
        <begin position="268"/>
        <end position="288"/>
    </location>
</feature>
<keyword evidence="3 6" id="KW-1133">Transmembrane helix</keyword>
<keyword evidence="4 6" id="KW-0472">Membrane</keyword>
<proteinExistence type="predicted"/>
<evidence type="ECO:0000256" key="5">
    <source>
        <dbReference type="SAM" id="MobiDB-lite"/>
    </source>
</evidence>